<feature type="domain" description="Poly(A) RNA polymerase mitochondrial-like central palm" evidence="7">
    <location>
        <begin position="200"/>
        <end position="334"/>
    </location>
</feature>
<dbReference type="GO" id="GO:0046872">
    <property type="term" value="F:metal ion binding"/>
    <property type="evidence" value="ECO:0007669"/>
    <property type="project" value="UniProtKB-KW"/>
</dbReference>
<dbReference type="Pfam" id="PF22600">
    <property type="entry name" value="MTPAP-like_central"/>
    <property type="match status" value="1"/>
</dbReference>
<reference evidence="8 9" key="1">
    <citation type="submission" date="2022-09" db="EMBL/GenBank/DDBJ databases">
        <authorList>
            <person name="Palmer J.M."/>
        </authorList>
    </citation>
    <scope>NUCLEOTIDE SEQUENCE [LARGE SCALE GENOMIC DNA]</scope>
    <source>
        <strain evidence="8 9">DSM 7382</strain>
    </source>
</reference>
<feature type="compositionally biased region" description="Acidic residues" evidence="5">
    <location>
        <begin position="98"/>
        <end position="112"/>
    </location>
</feature>
<dbReference type="GO" id="GO:0003729">
    <property type="term" value="F:mRNA binding"/>
    <property type="evidence" value="ECO:0007669"/>
    <property type="project" value="TreeGrafter"/>
</dbReference>
<feature type="region of interest" description="Disordered" evidence="5">
    <location>
        <begin position="1"/>
        <end position="158"/>
    </location>
</feature>
<dbReference type="GO" id="GO:0010605">
    <property type="term" value="P:negative regulation of macromolecule metabolic process"/>
    <property type="evidence" value="ECO:0007669"/>
    <property type="project" value="UniProtKB-ARBA"/>
</dbReference>
<evidence type="ECO:0000256" key="4">
    <source>
        <dbReference type="ARBA" id="ARBA00022842"/>
    </source>
</evidence>
<dbReference type="PANTHER" id="PTHR23092">
    <property type="entry name" value="POLY(A) RNA POLYMERASE"/>
    <property type="match status" value="1"/>
</dbReference>
<dbReference type="Pfam" id="PF03828">
    <property type="entry name" value="PAP_assoc"/>
    <property type="match status" value="1"/>
</dbReference>
<evidence type="ECO:0000256" key="2">
    <source>
        <dbReference type="ARBA" id="ARBA00012388"/>
    </source>
</evidence>
<dbReference type="GO" id="GO:0005730">
    <property type="term" value="C:nucleolus"/>
    <property type="evidence" value="ECO:0007669"/>
    <property type="project" value="TreeGrafter"/>
</dbReference>
<dbReference type="InterPro" id="IPR045862">
    <property type="entry name" value="Trf4-like"/>
</dbReference>
<dbReference type="Proteomes" id="UP001385951">
    <property type="component" value="Unassembled WGS sequence"/>
</dbReference>
<dbReference type="GO" id="GO:0043634">
    <property type="term" value="P:polyadenylation-dependent ncRNA catabolic process"/>
    <property type="evidence" value="ECO:0007669"/>
    <property type="project" value="TreeGrafter"/>
</dbReference>
<evidence type="ECO:0000313" key="8">
    <source>
        <dbReference type="EMBL" id="KAK7693904.1"/>
    </source>
</evidence>
<dbReference type="GO" id="GO:0031123">
    <property type="term" value="P:RNA 3'-end processing"/>
    <property type="evidence" value="ECO:0007669"/>
    <property type="project" value="TreeGrafter"/>
</dbReference>
<dbReference type="GO" id="GO:0031499">
    <property type="term" value="C:TRAMP complex"/>
    <property type="evidence" value="ECO:0007669"/>
    <property type="project" value="TreeGrafter"/>
</dbReference>
<feature type="compositionally biased region" description="Polar residues" evidence="5">
    <location>
        <begin position="78"/>
        <end position="91"/>
    </location>
</feature>
<dbReference type="PANTHER" id="PTHR23092:SF15">
    <property type="entry name" value="INACTIVE NON-CANONICAL POLY(A) RNA POLYMERASE PROTEIN TRF4-2-RELATED"/>
    <property type="match status" value="1"/>
</dbReference>
<feature type="compositionally biased region" description="Basic and acidic residues" evidence="5">
    <location>
        <begin position="570"/>
        <end position="586"/>
    </location>
</feature>
<organism evidence="8 9">
    <name type="scientific">Cerrena zonata</name>
    <dbReference type="NCBI Taxonomy" id="2478898"/>
    <lineage>
        <taxon>Eukaryota</taxon>
        <taxon>Fungi</taxon>
        <taxon>Dikarya</taxon>
        <taxon>Basidiomycota</taxon>
        <taxon>Agaricomycotina</taxon>
        <taxon>Agaricomycetes</taxon>
        <taxon>Polyporales</taxon>
        <taxon>Cerrenaceae</taxon>
        <taxon>Cerrena</taxon>
    </lineage>
</organism>
<dbReference type="InterPro" id="IPR043519">
    <property type="entry name" value="NT_sf"/>
</dbReference>
<evidence type="ECO:0000256" key="3">
    <source>
        <dbReference type="ARBA" id="ARBA00022723"/>
    </source>
</evidence>
<dbReference type="InterPro" id="IPR054708">
    <property type="entry name" value="MTPAP-like_central"/>
</dbReference>
<protein>
    <recommendedName>
        <fullName evidence="2">polynucleotide adenylyltransferase</fullName>
        <ecNumber evidence="2">2.7.7.19</ecNumber>
    </recommendedName>
</protein>
<name>A0AAW0GS89_9APHY</name>
<sequence>MAAVPPGPKEPSTTPVNATPSASRATSVGASSSNENRKARRKNKKRKEKADAQPEAGPSNPKGANTKDSQDAEPSSAPGPSTTQNNGSQSFLEADFIAFDDEPESQEDEPEALDTKGKGKQRAGSPSANGKESYAREWDKGKGRMLANDDRGHGRKRKVDEVDLRDGYDNKKQRLDAASRRAPWVWDVDWDSCRNVAEMLHREVDSFIQYISPTPIEEELRTLTVELIRNAITEDFPDAQVLPFGSYETKLYLPLGDIDLVVLSNSMAYSRTTNVLRAIAHTIKRAGIADKVTIIDKAKVPIVKFVTSHGRFAVDISINQQNGVAAGTIIKHFLRELPALRPLVLIIKSFLAQRSMNEVYTGGLGSFSIVCLAISFLQMHPKVRQGEIDPMKNLGVLVMEFFELYGCYFNYEEVGISLRNGGTYYNKQRRGWLDWRARSLLSIEDPGDPSNDISRGTYNILKVRTTFAGAHGMMTAAAYTRASLMNVHRGRHDSRYRHDDPEDLSILARVMGVTQETVNHRKVVQEVYDSRVLHRMLGVQPAVPVFVDAKQPKDEKKPKGNSNKPMPETLSHEAKESVKSAWKETEAEQSFDHSIAQHDDEEEESRYGIANVRDSQQGQPPSKRRRTGKSQDEHTIFTSDASEDESDGHPDADVSASPVVHLGDVRVGPDDHDAHAATSEEEAEYDVDGDRPEKDSGSEKRERTRSFWLSKGGVDMGI</sequence>
<comment type="similarity">
    <text evidence="1">Belongs to the DNA polymerase type-B-like family.</text>
</comment>
<accession>A0AAW0GS89</accession>
<keyword evidence="4" id="KW-0460">Magnesium</keyword>
<evidence type="ECO:0000259" key="6">
    <source>
        <dbReference type="Pfam" id="PF03828"/>
    </source>
</evidence>
<feature type="compositionally biased region" description="Polar residues" evidence="5">
    <location>
        <begin position="11"/>
        <end position="29"/>
    </location>
</feature>
<evidence type="ECO:0000313" key="9">
    <source>
        <dbReference type="Proteomes" id="UP001385951"/>
    </source>
</evidence>
<dbReference type="SUPFAM" id="SSF81631">
    <property type="entry name" value="PAP/OAS1 substrate-binding domain"/>
    <property type="match status" value="1"/>
</dbReference>
<feature type="compositionally biased region" description="Basic and acidic residues" evidence="5">
    <location>
        <begin position="133"/>
        <end position="158"/>
    </location>
</feature>
<dbReference type="CDD" id="cd05402">
    <property type="entry name" value="NT_PAP_TUTase"/>
    <property type="match status" value="1"/>
</dbReference>
<evidence type="ECO:0000259" key="7">
    <source>
        <dbReference type="Pfam" id="PF22600"/>
    </source>
</evidence>
<dbReference type="AlphaFoldDB" id="A0AAW0GS89"/>
<evidence type="ECO:0000256" key="5">
    <source>
        <dbReference type="SAM" id="MobiDB-lite"/>
    </source>
</evidence>
<feature type="compositionally biased region" description="Basic and acidic residues" evidence="5">
    <location>
        <begin position="663"/>
        <end position="675"/>
    </location>
</feature>
<feature type="domain" description="PAP-associated" evidence="6">
    <location>
        <begin position="393"/>
        <end position="451"/>
    </location>
</feature>
<proteinExistence type="inferred from homology"/>
<dbReference type="GO" id="GO:1990817">
    <property type="term" value="F:poly(A) RNA polymerase activity"/>
    <property type="evidence" value="ECO:0007669"/>
    <property type="project" value="UniProtKB-EC"/>
</dbReference>
<feature type="compositionally biased region" description="Basic residues" evidence="5">
    <location>
        <begin position="38"/>
        <end position="47"/>
    </location>
</feature>
<comment type="caution">
    <text evidence="8">The sequence shown here is derived from an EMBL/GenBank/DDBJ whole genome shotgun (WGS) entry which is preliminary data.</text>
</comment>
<dbReference type="FunFam" id="1.10.1410.10:FF:000003">
    <property type="entry name" value="non-canonical poly(A) RNA polymerase PAPD7"/>
    <property type="match status" value="1"/>
</dbReference>
<dbReference type="EMBL" id="JASBNA010000003">
    <property type="protein sequence ID" value="KAK7693904.1"/>
    <property type="molecule type" value="Genomic_DNA"/>
</dbReference>
<feature type="compositionally biased region" description="Basic and acidic residues" evidence="5">
    <location>
        <begin position="688"/>
        <end position="705"/>
    </location>
</feature>
<dbReference type="InterPro" id="IPR002058">
    <property type="entry name" value="PAP_assoc"/>
</dbReference>
<dbReference type="EC" id="2.7.7.19" evidence="2"/>
<evidence type="ECO:0000256" key="1">
    <source>
        <dbReference type="ARBA" id="ARBA00008593"/>
    </source>
</evidence>
<keyword evidence="3" id="KW-0479">Metal-binding</keyword>
<gene>
    <name evidence="8" type="ORF">QCA50_003477</name>
</gene>
<keyword evidence="9" id="KW-1185">Reference proteome</keyword>
<dbReference type="Gene3D" id="1.10.1410.10">
    <property type="match status" value="1"/>
</dbReference>
<feature type="region of interest" description="Disordered" evidence="5">
    <location>
        <begin position="548"/>
        <end position="718"/>
    </location>
</feature>
<dbReference type="SUPFAM" id="SSF81301">
    <property type="entry name" value="Nucleotidyltransferase"/>
    <property type="match status" value="1"/>
</dbReference>
<dbReference type="Gene3D" id="3.30.460.10">
    <property type="entry name" value="Beta Polymerase, domain 2"/>
    <property type="match status" value="1"/>
</dbReference>